<feature type="transmembrane region" description="Helical" evidence="1">
    <location>
        <begin position="84"/>
        <end position="105"/>
    </location>
</feature>
<dbReference type="AlphaFoldDB" id="A0A9W6LED7"/>
<dbReference type="RefSeq" id="WP_270117258.1">
    <property type="nucleotide sequence ID" value="NZ_BAAAOL010000009.1"/>
</dbReference>
<feature type="transmembrane region" description="Helical" evidence="1">
    <location>
        <begin position="117"/>
        <end position="135"/>
    </location>
</feature>
<reference evidence="2" key="1">
    <citation type="submission" date="2022-12" db="EMBL/GenBank/DDBJ databases">
        <title>Reference genome sequencing for broad-spectrum identification of bacterial and archaeal isolates by mass spectrometry.</title>
        <authorList>
            <person name="Sekiguchi Y."/>
            <person name="Tourlousse D.M."/>
        </authorList>
    </citation>
    <scope>NUCLEOTIDE SEQUENCE</scope>
    <source>
        <strain evidence="2">LLR39Z86</strain>
    </source>
</reference>
<gene>
    <name evidence="2" type="ORF">GALLR39Z86_04230</name>
</gene>
<evidence type="ECO:0000313" key="3">
    <source>
        <dbReference type="Proteomes" id="UP001144313"/>
    </source>
</evidence>
<sequence>MTAPPAFRLRRHPEIVGGPLVVLLFLLSYLVSNPPVQTWLLGIGPDEYGDPDAGPAVLACALAMAVAVTVAFTSASTTARVVSWLMVPVSLAAATWYWFLIAYYGTDLGGITALSEVLFWGMAAAVPVLFLVVSWRSPRPNVATYVAEAILLLFIGWALLITIEEFGSIEAEAGERRVGAVLIFLGAAAYFGLTTWLVRSRRLFYGACALACAVVAAWGTLGGTTATGYYEGDPIPVVHPVLLAAAWSLPAIGALAQVAWWARGRARTTD</sequence>
<feature type="transmembrane region" description="Helical" evidence="1">
    <location>
        <begin position="241"/>
        <end position="262"/>
    </location>
</feature>
<keyword evidence="1" id="KW-1133">Transmembrane helix</keyword>
<keyword evidence="3" id="KW-1185">Reference proteome</keyword>
<keyword evidence="1" id="KW-0472">Membrane</keyword>
<organism evidence="2 3">
    <name type="scientific">Glycomyces algeriensis</name>
    <dbReference type="NCBI Taxonomy" id="256037"/>
    <lineage>
        <taxon>Bacteria</taxon>
        <taxon>Bacillati</taxon>
        <taxon>Actinomycetota</taxon>
        <taxon>Actinomycetes</taxon>
        <taxon>Glycomycetales</taxon>
        <taxon>Glycomycetaceae</taxon>
        <taxon>Glycomyces</taxon>
    </lineage>
</organism>
<accession>A0A9W6LED7</accession>
<comment type="caution">
    <text evidence="2">The sequence shown here is derived from an EMBL/GenBank/DDBJ whole genome shotgun (WGS) entry which is preliminary data.</text>
</comment>
<feature type="transmembrane region" description="Helical" evidence="1">
    <location>
        <begin position="53"/>
        <end position="72"/>
    </location>
</feature>
<dbReference type="EMBL" id="BSDT01000001">
    <property type="protein sequence ID" value="GLI40573.1"/>
    <property type="molecule type" value="Genomic_DNA"/>
</dbReference>
<feature type="transmembrane region" description="Helical" evidence="1">
    <location>
        <begin position="178"/>
        <end position="198"/>
    </location>
</feature>
<feature type="transmembrane region" description="Helical" evidence="1">
    <location>
        <begin position="15"/>
        <end position="33"/>
    </location>
</feature>
<feature type="transmembrane region" description="Helical" evidence="1">
    <location>
        <begin position="203"/>
        <end position="221"/>
    </location>
</feature>
<evidence type="ECO:0000313" key="2">
    <source>
        <dbReference type="EMBL" id="GLI40573.1"/>
    </source>
</evidence>
<keyword evidence="1" id="KW-0812">Transmembrane</keyword>
<evidence type="ECO:0000256" key="1">
    <source>
        <dbReference type="SAM" id="Phobius"/>
    </source>
</evidence>
<name>A0A9W6LED7_9ACTN</name>
<protein>
    <submittedName>
        <fullName evidence="2">Uncharacterized protein</fullName>
    </submittedName>
</protein>
<dbReference type="Proteomes" id="UP001144313">
    <property type="component" value="Unassembled WGS sequence"/>
</dbReference>
<proteinExistence type="predicted"/>
<feature type="transmembrane region" description="Helical" evidence="1">
    <location>
        <begin position="142"/>
        <end position="163"/>
    </location>
</feature>